<protein>
    <recommendedName>
        <fullName evidence="5">PIN domain-containing protein</fullName>
    </recommendedName>
</protein>
<dbReference type="EMBL" id="FWFY01000013">
    <property type="protein sequence ID" value="SLN67204.1"/>
    <property type="molecule type" value="Genomic_DNA"/>
</dbReference>
<dbReference type="AlphaFoldDB" id="A0A1X7A133"/>
<keyword evidence="4" id="KW-1185">Reference proteome</keyword>
<proteinExistence type="predicted"/>
<evidence type="ECO:0000313" key="3">
    <source>
        <dbReference type="Proteomes" id="UP000193495"/>
    </source>
</evidence>
<accession>A0A1X7A133</accession>
<evidence type="ECO:0000313" key="4">
    <source>
        <dbReference type="Proteomes" id="UP000240624"/>
    </source>
</evidence>
<evidence type="ECO:0000313" key="2">
    <source>
        <dbReference type="EMBL" id="SLN67204.1"/>
    </source>
</evidence>
<dbReference type="EMBL" id="PYGB01000015">
    <property type="protein sequence ID" value="PSK81557.1"/>
    <property type="molecule type" value="Genomic_DNA"/>
</dbReference>
<organism evidence="2 3">
    <name type="scientific">Limimaricola soesokkakensis</name>
    <dbReference type="NCBI Taxonomy" id="1343159"/>
    <lineage>
        <taxon>Bacteria</taxon>
        <taxon>Pseudomonadati</taxon>
        <taxon>Pseudomonadota</taxon>
        <taxon>Alphaproteobacteria</taxon>
        <taxon>Rhodobacterales</taxon>
        <taxon>Paracoccaceae</taxon>
        <taxon>Limimaricola</taxon>
    </lineage>
</organism>
<name>A0A1X7A133_9RHOB</name>
<dbReference type="Proteomes" id="UP000240624">
    <property type="component" value="Unassembled WGS sequence"/>
</dbReference>
<gene>
    <name evidence="1" type="ORF">CLV79_11525</name>
    <name evidence="2" type="ORF">LOS8367_03348</name>
</gene>
<reference evidence="1 4" key="2">
    <citation type="submission" date="2018-03" db="EMBL/GenBank/DDBJ databases">
        <title>Genomic Encyclopedia of Archaeal and Bacterial Type Strains, Phase II (KMG-II): from individual species to whole genera.</title>
        <authorList>
            <person name="Goeker M."/>
        </authorList>
    </citation>
    <scope>NUCLEOTIDE SEQUENCE [LARGE SCALE GENOMIC DNA]</scope>
    <source>
        <strain evidence="1 4">DSM 29956</strain>
    </source>
</reference>
<sequence>MDQGEAQEFLHGIRQLCRLCDLDLHTHDIGLALQERYNFSVYDAMIVA</sequence>
<dbReference type="Proteomes" id="UP000193495">
    <property type="component" value="Unassembled WGS sequence"/>
</dbReference>
<evidence type="ECO:0000313" key="1">
    <source>
        <dbReference type="EMBL" id="PSK81557.1"/>
    </source>
</evidence>
<evidence type="ECO:0008006" key="5">
    <source>
        <dbReference type="Google" id="ProtNLM"/>
    </source>
</evidence>
<reference evidence="2 3" key="1">
    <citation type="submission" date="2017-03" db="EMBL/GenBank/DDBJ databases">
        <authorList>
            <person name="Afonso C.L."/>
            <person name="Miller P.J."/>
            <person name="Scott M.A."/>
            <person name="Spackman E."/>
            <person name="Goraichik I."/>
            <person name="Dimitrov K.M."/>
            <person name="Suarez D.L."/>
            <person name="Swayne D.E."/>
        </authorList>
    </citation>
    <scope>NUCLEOTIDE SEQUENCE [LARGE SCALE GENOMIC DNA]</scope>
    <source>
        <strain evidence="2 3">CECT 8367</strain>
    </source>
</reference>